<dbReference type="PANTHER" id="PTHR38031:SF1">
    <property type="entry name" value="SULFUR CARRIER PROTEIN CYSO"/>
    <property type="match status" value="1"/>
</dbReference>
<dbReference type="RefSeq" id="WP_281874621.1">
    <property type="nucleotide sequence ID" value="NZ_AP026976.1"/>
</dbReference>
<keyword evidence="2" id="KW-1185">Reference proteome</keyword>
<accession>A0ABM8D295</accession>
<dbReference type="PANTHER" id="PTHR38031">
    <property type="entry name" value="SULFUR CARRIER PROTEIN SLR0821-RELATED"/>
    <property type="match status" value="1"/>
</dbReference>
<sequence length="95" mass="9850">MDREIGATVVLPTVLRSHAAGNAKVLCSGSTVGEVLDSLIRQHPALKARITTGENDIRRFVNVYVEDEDARALGGVAAPIRPGATVTILCAVAGG</sequence>
<dbReference type="Gene3D" id="3.10.20.30">
    <property type="match status" value="1"/>
</dbReference>
<dbReference type="Proteomes" id="UP001317870">
    <property type="component" value="Chromosome"/>
</dbReference>
<dbReference type="InterPro" id="IPR052045">
    <property type="entry name" value="Sulfur_Carrier/Prot_Modifier"/>
</dbReference>
<reference evidence="1 2" key="1">
    <citation type="submission" date="2022-11" db="EMBL/GenBank/DDBJ databases">
        <title>Genome Sequencing of Nocardia sp. ON39_IFM12276 and assembly.</title>
        <authorList>
            <person name="Shimojima M."/>
            <person name="Toyokawa M."/>
            <person name="Uesaka K."/>
        </authorList>
    </citation>
    <scope>NUCLEOTIDE SEQUENCE [LARGE SCALE GENOMIC DNA]</scope>
    <source>
        <strain evidence="1 2">IFM 12276</strain>
    </source>
</reference>
<evidence type="ECO:0000313" key="2">
    <source>
        <dbReference type="Proteomes" id="UP001317870"/>
    </source>
</evidence>
<protein>
    <submittedName>
        <fullName evidence="1">Molybdopterin synthase sulfur carrier subunit</fullName>
    </submittedName>
</protein>
<organism evidence="1 2">
    <name type="scientific">Nocardia sputorum</name>
    <dbReference type="NCBI Taxonomy" id="2984338"/>
    <lineage>
        <taxon>Bacteria</taxon>
        <taxon>Bacillati</taxon>
        <taxon>Actinomycetota</taxon>
        <taxon>Actinomycetes</taxon>
        <taxon>Mycobacteriales</taxon>
        <taxon>Nocardiaceae</taxon>
        <taxon>Nocardia</taxon>
    </lineage>
</organism>
<dbReference type="InterPro" id="IPR003749">
    <property type="entry name" value="ThiS/MoaD-like"/>
</dbReference>
<proteinExistence type="predicted"/>
<dbReference type="InterPro" id="IPR016155">
    <property type="entry name" value="Mopterin_synth/thiamin_S_b"/>
</dbReference>
<dbReference type="EMBL" id="AP026978">
    <property type="protein sequence ID" value="BDU01480.1"/>
    <property type="molecule type" value="Genomic_DNA"/>
</dbReference>
<dbReference type="SUPFAM" id="SSF54285">
    <property type="entry name" value="MoaD/ThiS"/>
    <property type="match status" value="1"/>
</dbReference>
<evidence type="ECO:0000313" key="1">
    <source>
        <dbReference type="EMBL" id="BDU01480.1"/>
    </source>
</evidence>
<gene>
    <name evidence="1" type="ORF">IFM12276_45080</name>
</gene>
<dbReference type="InterPro" id="IPR012675">
    <property type="entry name" value="Beta-grasp_dom_sf"/>
</dbReference>
<dbReference type="Pfam" id="PF02597">
    <property type="entry name" value="ThiS"/>
    <property type="match status" value="1"/>
</dbReference>
<name>A0ABM8D295_9NOCA</name>